<dbReference type="RefSeq" id="WP_264432629.1">
    <property type="nucleotide sequence ID" value="NZ_JAOSHO010000833.1"/>
</dbReference>
<proteinExistence type="inferred from homology"/>
<dbReference type="Proteomes" id="UP001061999">
    <property type="component" value="Unassembled WGS sequence"/>
</dbReference>
<evidence type="ECO:0000256" key="1">
    <source>
        <dbReference type="ARBA" id="ARBA00008853"/>
    </source>
</evidence>
<dbReference type="Pfam" id="PF08450">
    <property type="entry name" value="SGL"/>
    <property type="match status" value="1"/>
</dbReference>
<evidence type="ECO:0000313" key="3">
    <source>
        <dbReference type="EMBL" id="MCW1248196.1"/>
    </source>
</evidence>
<reference evidence="3" key="1">
    <citation type="submission" date="2022-07" db="EMBL/GenBank/DDBJ databases">
        <title>Pseudomonas agronomica sp. nov.: a novel bacterium with biotechnological application in the synthesis of biofertilizers from valorized agricultural residues.</title>
        <authorList>
            <person name="Robas M."/>
            <person name="Fernandez V.M."/>
            <person name="Luna L."/>
            <person name="Provanza A."/>
            <person name="Jimenez P.A."/>
        </authorList>
    </citation>
    <scope>NUCLEOTIDE SEQUENCE</scope>
    <source>
        <strain evidence="3">SAICEU22T</strain>
    </source>
</reference>
<organism evidence="3 4">
    <name type="scientific">Pseudomonas agronomica</name>
    <dbReference type="NCBI Taxonomy" id="2979328"/>
    <lineage>
        <taxon>Bacteria</taxon>
        <taxon>Pseudomonadati</taxon>
        <taxon>Pseudomonadota</taxon>
        <taxon>Gammaproteobacteria</taxon>
        <taxon>Pseudomonadales</taxon>
        <taxon>Pseudomonadaceae</taxon>
        <taxon>Pseudomonas</taxon>
    </lineage>
</organism>
<dbReference type="PRINTS" id="PR01790">
    <property type="entry name" value="SMP30FAMILY"/>
</dbReference>
<comment type="similarity">
    <text evidence="1">Belongs to the SMP-30/CGR1 family.</text>
</comment>
<sequence>MKWTALTEHRAKLGEGPFWDEPTQALYWVDIAGKQALRLIGANVQIWQMPEHVSAFIPTQSGDALVTLSSGVYRLDLDSPGLQPRLKLLCMADPQPGNRANEARCDALGQLWLGTMQNNIGEQGEDLPVERRSGGLFRVGTDGRV</sequence>
<dbReference type="PANTHER" id="PTHR10907:SF47">
    <property type="entry name" value="REGUCALCIN"/>
    <property type="match status" value="1"/>
</dbReference>
<dbReference type="InterPro" id="IPR013658">
    <property type="entry name" value="SGL"/>
</dbReference>
<dbReference type="InterPro" id="IPR011042">
    <property type="entry name" value="6-blade_b-propeller_TolB-like"/>
</dbReference>
<accession>A0ABT3FGJ5</accession>
<feature type="non-terminal residue" evidence="3">
    <location>
        <position position="145"/>
    </location>
</feature>
<evidence type="ECO:0000259" key="2">
    <source>
        <dbReference type="Pfam" id="PF08450"/>
    </source>
</evidence>
<dbReference type="PANTHER" id="PTHR10907">
    <property type="entry name" value="REGUCALCIN"/>
    <property type="match status" value="1"/>
</dbReference>
<dbReference type="EMBL" id="JAOSHO010000833">
    <property type="protein sequence ID" value="MCW1248196.1"/>
    <property type="molecule type" value="Genomic_DNA"/>
</dbReference>
<comment type="caution">
    <text evidence="3">The sequence shown here is derived from an EMBL/GenBank/DDBJ whole genome shotgun (WGS) entry which is preliminary data.</text>
</comment>
<keyword evidence="4" id="KW-1185">Reference proteome</keyword>
<name>A0ABT3FGJ5_9PSED</name>
<dbReference type="SUPFAM" id="SSF63829">
    <property type="entry name" value="Calcium-dependent phosphotriesterase"/>
    <property type="match status" value="1"/>
</dbReference>
<feature type="domain" description="SMP-30/Gluconolactonase/LRE-like region" evidence="2">
    <location>
        <begin position="13"/>
        <end position="144"/>
    </location>
</feature>
<dbReference type="Gene3D" id="2.120.10.30">
    <property type="entry name" value="TolB, C-terminal domain"/>
    <property type="match status" value="1"/>
</dbReference>
<dbReference type="InterPro" id="IPR005511">
    <property type="entry name" value="SMP-30"/>
</dbReference>
<protein>
    <submittedName>
        <fullName evidence="3">SMP-30/gluconolactonase/LRE family protein</fullName>
    </submittedName>
</protein>
<gene>
    <name evidence="3" type="ORF">OC610_27515</name>
</gene>
<evidence type="ECO:0000313" key="4">
    <source>
        <dbReference type="Proteomes" id="UP001061999"/>
    </source>
</evidence>